<dbReference type="PANTHER" id="PTHR42973">
    <property type="entry name" value="BINDING OXIDOREDUCTASE, PUTATIVE (AFU_ORTHOLOGUE AFUA_1G17690)-RELATED"/>
    <property type="match status" value="1"/>
</dbReference>
<dbReference type="InterPro" id="IPR016166">
    <property type="entry name" value="FAD-bd_PCMH"/>
</dbReference>
<dbReference type="Pfam" id="PF00023">
    <property type="entry name" value="Ank"/>
    <property type="match status" value="1"/>
</dbReference>
<sequence length="799" mass="87353">MHLNPSRTMWATVTTVCLLYISQTLGAKSFVGWTAGAIETLDFDERNIKELSTDSNAASNPSWQTIVNTDDNKFLVSTSEGTQNGQGLIVSYKIGSRGKLYKITKQAGLTGSLHAAVSPKCDFVAAAAYALEVRNRAEITKKVPEREAIYRLMARELELETRDGDTRVESAHDAEAMDVEPGDAPSVDVNPTSESPAALSAATEPPLPADLDGATPLHWAARLGNISLLRRYLRSSRRQRLETAWPRIDGTTDRSQGTPLHWAAIEGQVEAMEILLDAGADAEAVNTWYRTPLHLASRFGHLQAVRLLVEQGANLEARRDTNETPLHFAVEEGRYEVVKYLLDAGADVNPYGDRAPAAQLNPTCIFTPANTLDVSQAVRLFSRNNCQFAIRSGGHSYNPGWAGINNGILISLSELNKITYDRRTKLVTAGSGNRWGDVYDALAPYNVTAVGGRNADIGLGGFLTGGGISYYANEVGWASDNINSVEIVLANGQIVTANRHHNPELFRCIKGGSSNFGIVTKFTLETVDASGPFNMLVVAYPRASEDAMLAAAYDYCTGGSDADPQSQIMFLDGIGGIEDGAGNFLLMVYNGHFWSENPPTVLKLFLDGTVPNVWFNVTLTNGTSREAAYRLKRAQAPGGRYTMGSLSIHADVQLLKDLRKVLIEETTEDIRAVSGFDAALAFQPVGRKWLAASAAKGGNSMGITTPLVLLWVEPSWESAGDDTKMREYMLRVIQRLEENARRHGKLANFRHLNYGNREQDVISHYGPESLAILRRNKLRYDRHNVFGRLVPGGFKIPGF</sequence>
<keyword evidence="4" id="KW-0560">Oxidoreductase</keyword>
<feature type="signal peptide" evidence="7">
    <location>
        <begin position="1"/>
        <end position="26"/>
    </location>
</feature>
<dbReference type="PROSITE" id="PS50088">
    <property type="entry name" value="ANK_REPEAT"/>
    <property type="match status" value="4"/>
</dbReference>
<dbReference type="SUPFAM" id="SSF56176">
    <property type="entry name" value="FAD-binding/transporter-associated domain-like"/>
    <property type="match status" value="1"/>
</dbReference>
<dbReference type="SUPFAM" id="SSF48403">
    <property type="entry name" value="Ankyrin repeat"/>
    <property type="match status" value="1"/>
</dbReference>
<evidence type="ECO:0000259" key="8">
    <source>
        <dbReference type="PROSITE" id="PS51387"/>
    </source>
</evidence>
<feature type="region of interest" description="Disordered" evidence="6">
    <location>
        <begin position="174"/>
        <end position="204"/>
    </location>
</feature>
<dbReference type="InterPro" id="IPR036770">
    <property type="entry name" value="Ankyrin_rpt-contain_sf"/>
</dbReference>
<comment type="caution">
    <text evidence="9">The sequence shown here is derived from an EMBL/GenBank/DDBJ whole genome shotgun (WGS) entry which is preliminary data.</text>
</comment>
<evidence type="ECO:0000256" key="5">
    <source>
        <dbReference type="PROSITE-ProRule" id="PRU00023"/>
    </source>
</evidence>
<comment type="similarity">
    <text evidence="1">Belongs to the oxygen-dependent FAD-linked oxidoreductase family.</text>
</comment>
<feature type="repeat" description="ANK" evidence="5">
    <location>
        <begin position="288"/>
        <end position="320"/>
    </location>
</feature>
<name>A0AAD6NI77_DREDA</name>
<evidence type="ECO:0000256" key="7">
    <source>
        <dbReference type="SAM" id="SignalP"/>
    </source>
</evidence>
<evidence type="ECO:0000256" key="3">
    <source>
        <dbReference type="ARBA" id="ARBA00022827"/>
    </source>
</evidence>
<dbReference type="AlphaFoldDB" id="A0AAD6NI77"/>
<gene>
    <name evidence="9" type="ORF">Dda_4742</name>
</gene>
<feature type="chain" id="PRO_5042294558" evidence="7">
    <location>
        <begin position="27"/>
        <end position="799"/>
    </location>
</feature>
<dbReference type="InterPro" id="IPR016169">
    <property type="entry name" value="FAD-bd_PCMH_sub2"/>
</dbReference>
<accession>A0AAD6NI77</accession>
<keyword evidence="5" id="KW-0040">ANK repeat</keyword>
<dbReference type="Gene3D" id="1.25.40.20">
    <property type="entry name" value="Ankyrin repeat-containing domain"/>
    <property type="match status" value="2"/>
</dbReference>
<dbReference type="InterPro" id="IPR050416">
    <property type="entry name" value="FAD-linked_Oxidoreductase"/>
</dbReference>
<feature type="domain" description="FAD-binding PCMH-type" evidence="8">
    <location>
        <begin position="358"/>
        <end position="529"/>
    </location>
</feature>
<dbReference type="EMBL" id="JAQGDS010000005">
    <property type="protein sequence ID" value="KAJ6260516.1"/>
    <property type="molecule type" value="Genomic_DNA"/>
</dbReference>
<proteinExistence type="inferred from homology"/>
<evidence type="ECO:0000256" key="4">
    <source>
        <dbReference type="ARBA" id="ARBA00023002"/>
    </source>
</evidence>
<dbReference type="InterPro" id="IPR036318">
    <property type="entry name" value="FAD-bd_PCMH-like_sf"/>
</dbReference>
<dbReference type="Gene3D" id="2.130.10.10">
    <property type="entry name" value="YVTN repeat-like/Quinoprotein amine dehydrogenase"/>
    <property type="match status" value="1"/>
</dbReference>
<dbReference type="Proteomes" id="UP001221413">
    <property type="component" value="Unassembled WGS sequence"/>
</dbReference>
<protein>
    <submittedName>
        <fullName evidence="9">Bifunctional solanapyrone synthase</fullName>
    </submittedName>
</protein>
<feature type="repeat" description="ANK" evidence="5">
    <location>
        <begin position="212"/>
        <end position="234"/>
    </location>
</feature>
<dbReference type="PRINTS" id="PR01415">
    <property type="entry name" value="ANKYRIN"/>
</dbReference>
<dbReference type="PANTHER" id="PTHR42973:SF13">
    <property type="entry name" value="FAD-BINDING PCMH-TYPE DOMAIN-CONTAINING PROTEIN"/>
    <property type="match status" value="1"/>
</dbReference>
<organism evidence="9 10">
    <name type="scientific">Drechslerella dactyloides</name>
    <name type="common">Nematode-trapping fungus</name>
    <name type="synonym">Arthrobotrys dactyloides</name>
    <dbReference type="NCBI Taxonomy" id="74499"/>
    <lineage>
        <taxon>Eukaryota</taxon>
        <taxon>Fungi</taxon>
        <taxon>Dikarya</taxon>
        <taxon>Ascomycota</taxon>
        <taxon>Pezizomycotina</taxon>
        <taxon>Orbiliomycetes</taxon>
        <taxon>Orbiliales</taxon>
        <taxon>Orbiliaceae</taxon>
        <taxon>Drechslerella</taxon>
    </lineage>
</organism>
<feature type="repeat" description="ANK" evidence="5">
    <location>
        <begin position="321"/>
        <end position="353"/>
    </location>
</feature>
<keyword evidence="3" id="KW-0274">FAD</keyword>
<evidence type="ECO:0000256" key="6">
    <source>
        <dbReference type="SAM" id="MobiDB-lite"/>
    </source>
</evidence>
<evidence type="ECO:0000313" key="9">
    <source>
        <dbReference type="EMBL" id="KAJ6260516.1"/>
    </source>
</evidence>
<dbReference type="Pfam" id="PF01565">
    <property type="entry name" value="FAD_binding_4"/>
    <property type="match status" value="1"/>
</dbReference>
<dbReference type="GO" id="GO:0071949">
    <property type="term" value="F:FAD binding"/>
    <property type="evidence" value="ECO:0007669"/>
    <property type="project" value="InterPro"/>
</dbReference>
<dbReference type="Gene3D" id="3.30.465.10">
    <property type="match status" value="1"/>
</dbReference>
<dbReference type="SMART" id="SM00248">
    <property type="entry name" value="ANK"/>
    <property type="match status" value="4"/>
</dbReference>
<dbReference type="Pfam" id="PF12796">
    <property type="entry name" value="Ank_2"/>
    <property type="match status" value="1"/>
</dbReference>
<keyword evidence="7" id="KW-0732">Signal</keyword>
<dbReference type="InterPro" id="IPR015943">
    <property type="entry name" value="WD40/YVTN_repeat-like_dom_sf"/>
</dbReference>
<keyword evidence="2" id="KW-0285">Flavoprotein</keyword>
<evidence type="ECO:0000256" key="2">
    <source>
        <dbReference type="ARBA" id="ARBA00022630"/>
    </source>
</evidence>
<evidence type="ECO:0000313" key="10">
    <source>
        <dbReference type="Proteomes" id="UP001221413"/>
    </source>
</evidence>
<keyword evidence="10" id="KW-1185">Reference proteome</keyword>
<dbReference type="GO" id="GO:0016491">
    <property type="term" value="F:oxidoreductase activity"/>
    <property type="evidence" value="ECO:0007669"/>
    <property type="project" value="UniProtKB-KW"/>
</dbReference>
<dbReference type="PROSITE" id="PS51387">
    <property type="entry name" value="FAD_PCMH"/>
    <property type="match status" value="1"/>
</dbReference>
<reference evidence="9" key="1">
    <citation type="submission" date="2023-01" db="EMBL/GenBank/DDBJ databases">
        <title>The chitinases involved in constricting ring structure development in the nematode-trapping fungus Drechslerella dactyloides.</title>
        <authorList>
            <person name="Wang R."/>
            <person name="Zhang L."/>
            <person name="Tang P."/>
            <person name="Li S."/>
            <person name="Liang L."/>
        </authorList>
    </citation>
    <scope>NUCLEOTIDE SEQUENCE</scope>
    <source>
        <strain evidence="9">YMF1.00031</strain>
    </source>
</reference>
<dbReference type="InterPro" id="IPR002110">
    <property type="entry name" value="Ankyrin_rpt"/>
</dbReference>
<evidence type="ECO:0000256" key="1">
    <source>
        <dbReference type="ARBA" id="ARBA00005466"/>
    </source>
</evidence>
<dbReference type="PROSITE" id="PS50297">
    <property type="entry name" value="ANK_REP_REGION"/>
    <property type="match status" value="4"/>
</dbReference>
<feature type="repeat" description="ANK" evidence="5">
    <location>
        <begin position="255"/>
        <end position="287"/>
    </location>
</feature>
<dbReference type="InterPro" id="IPR006094">
    <property type="entry name" value="Oxid_FAD_bind_N"/>
</dbReference>